<dbReference type="SUPFAM" id="SSF53474">
    <property type="entry name" value="alpha/beta-Hydrolases"/>
    <property type="match status" value="1"/>
</dbReference>
<dbReference type="InterPro" id="IPR050593">
    <property type="entry name" value="LovG"/>
</dbReference>
<accession>A0ABR1S0I9</accession>
<feature type="domain" description="Serine hydrolase" evidence="2">
    <location>
        <begin position="49"/>
        <end position="180"/>
    </location>
</feature>
<dbReference type="InterPro" id="IPR005645">
    <property type="entry name" value="FSH-like_dom"/>
</dbReference>
<evidence type="ECO:0000313" key="4">
    <source>
        <dbReference type="Proteomes" id="UP001444661"/>
    </source>
</evidence>
<sequence length="207" mass="22542">MKFLSAFRYELGGEHTYEFVQGTVPHDLPIELAPLSNPGGQHFSYYDVGSSASFIAALDNLESYIETEGPFDGALAYSQGAGLIAMLLVRRQYLKPREQPLFRCAILFSPVQLYDPVAYLERGEVSVLDQLAPGVACLPLPVVIVYGEADERRQECRGVQNVCDQALLSVFAHEGGHEVPGIGVKGGLVGTVRAARRGLTRAEMEVV</sequence>
<comment type="caution">
    <text evidence="3">The sequence shown here is derived from an EMBL/GenBank/DDBJ whole genome shotgun (WGS) entry which is preliminary data.</text>
</comment>
<dbReference type="EMBL" id="JAQQWK010000011">
    <property type="protein sequence ID" value="KAK8023700.1"/>
    <property type="molecule type" value="Genomic_DNA"/>
</dbReference>
<keyword evidence="4" id="KW-1185">Reference proteome</keyword>
<dbReference type="InterPro" id="IPR029058">
    <property type="entry name" value="AB_hydrolase_fold"/>
</dbReference>
<name>A0ABR1S0I9_9PEZI</name>
<evidence type="ECO:0000259" key="2">
    <source>
        <dbReference type="Pfam" id="PF03959"/>
    </source>
</evidence>
<organism evidence="3 4">
    <name type="scientific">Apiospora rasikravindrae</name>
    <dbReference type="NCBI Taxonomy" id="990691"/>
    <lineage>
        <taxon>Eukaryota</taxon>
        <taxon>Fungi</taxon>
        <taxon>Dikarya</taxon>
        <taxon>Ascomycota</taxon>
        <taxon>Pezizomycotina</taxon>
        <taxon>Sordariomycetes</taxon>
        <taxon>Xylariomycetidae</taxon>
        <taxon>Amphisphaeriales</taxon>
        <taxon>Apiosporaceae</taxon>
        <taxon>Apiospora</taxon>
    </lineage>
</organism>
<keyword evidence="1" id="KW-0378">Hydrolase</keyword>
<reference evidence="3 4" key="1">
    <citation type="submission" date="2023-01" db="EMBL/GenBank/DDBJ databases">
        <title>Analysis of 21 Apiospora genomes using comparative genomics revels a genus with tremendous synthesis potential of carbohydrate active enzymes and secondary metabolites.</title>
        <authorList>
            <person name="Sorensen T."/>
        </authorList>
    </citation>
    <scope>NUCLEOTIDE SEQUENCE [LARGE SCALE GENOMIC DNA]</scope>
    <source>
        <strain evidence="3 4">CBS 33761</strain>
    </source>
</reference>
<dbReference type="Pfam" id="PF03959">
    <property type="entry name" value="FSH1"/>
    <property type="match status" value="1"/>
</dbReference>
<proteinExistence type="predicted"/>
<gene>
    <name evidence="3" type="ORF">PG993_011766</name>
</gene>
<protein>
    <recommendedName>
        <fullName evidence="2">Serine hydrolase domain-containing protein</fullName>
    </recommendedName>
</protein>
<evidence type="ECO:0000313" key="3">
    <source>
        <dbReference type="EMBL" id="KAK8023700.1"/>
    </source>
</evidence>
<dbReference type="Gene3D" id="3.40.50.1820">
    <property type="entry name" value="alpha/beta hydrolase"/>
    <property type="match status" value="1"/>
</dbReference>
<evidence type="ECO:0000256" key="1">
    <source>
        <dbReference type="ARBA" id="ARBA00022801"/>
    </source>
</evidence>
<dbReference type="PANTHER" id="PTHR48070">
    <property type="entry name" value="ESTERASE OVCA2"/>
    <property type="match status" value="1"/>
</dbReference>
<dbReference type="Proteomes" id="UP001444661">
    <property type="component" value="Unassembled WGS sequence"/>
</dbReference>
<dbReference type="PANTHER" id="PTHR48070:SF7">
    <property type="entry name" value="SERINE HYDROLASE FSH DOMAIN-CONTAINING PROTEIN-RELATED"/>
    <property type="match status" value="1"/>
</dbReference>